<dbReference type="PIRSF" id="PIRSF002094">
    <property type="entry name" value="OMP26_Skp"/>
    <property type="match status" value="1"/>
</dbReference>
<evidence type="ECO:0000313" key="6">
    <source>
        <dbReference type="Proteomes" id="UP000588068"/>
    </source>
</evidence>
<keyword evidence="1" id="KW-0732">Signal</keyword>
<keyword evidence="6" id="KW-1185">Reference proteome</keyword>
<dbReference type="EMBL" id="JACHHZ010000001">
    <property type="protein sequence ID" value="MBB6091742.1"/>
    <property type="molecule type" value="Genomic_DNA"/>
</dbReference>
<dbReference type="AlphaFoldDB" id="A0A841HHR6"/>
<reference evidence="5 6" key="1">
    <citation type="submission" date="2020-08" db="EMBL/GenBank/DDBJ databases">
        <title>Genomic Encyclopedia of Type Strains, Phase IV (KMG-IV): sequencing the most valuable type-strain genomes for metagenomic binning, comparative biology and taxonomic classification.</title>
        <authorList>
            <person name="Goeker M."/>
        </authorList>
    </citation>
    <scope>NUCLEOTIDE SEQUENCE [LARGE SCALE GENOMIC DNA]</scope>
    <source>
        <strain evidence="5 6">DSM 26723</strain>
    </source>
</reference>
<dbReference type="RefSeq" id="WP_184329524.1">
    <property type="nucleotide sequence ID" value="NZ_JACHHZ010000001.1"/>
</dbReference>
<dbReference type="GO" id="GO:0051082">
    <property type="term" value="F:unfolded protein binding"/>
    <property type="evidence" value="ECO:0007669"/>
    <property type="project" value="InterPro"/>
</dbReference>
<gene>
    <name evidence="5" type="ORF">HNQ60_000588</name>
</gene>
<dbReference type="SUPFAM" id="SSF111384">
    <property type="entry name" value="OmpH-like"/>
    <property type="match status" value="1"/>
</dbReference>
<protein>
    <submittedName>
        <fullName evidence="5">Outer membrane protein</fullName>
    </submittedName>
</protein>
<feature type="compositionally biased region" description="Low complexity" evidence="4">
    <location>
        <begin position="175"/>
        <end position="186"/>
    </location>
</feature>
<sequence>MARSSIFGLLFTTSLALLAPLGVAQAQMKIAVVNVPRLLEEAPQAKAAMQALQDEFAPRQRAIVAQQKDLKTKEEKLQRDGAVMAENERRNAEKDLRDGQREMARKQNEYVEDLNLRRNEELGKLQRSLLQEVQVFARQANYDVVLGDGVLYVNESMDITAQVLSGLQARYKSGAPAKPAATAPVKPATPPAKQ</sequence>
<evidence type="ECO:0000256" key="4">
    <source>
        <dbReference type="SAM" id="MobiDB-lite"/>
    </source>
</evidence>
<dbReference type="GO" id="GO:0005829">
    <property type="term" value="C:cytosol"/>
    <property type="evidence" value="ECO:0007669"/>
    <property type="project" value="TreeGrafter"/>
</dbReference>
<dbReference type="GO" id="GO:0050821">
    <property type="term" value="P:protein stabilization"/>
    <property type="evidence" value="ECO:0007669"/>
    <property type="project" value="TreeGrafter"/>
</dbReference>
<evidence type="ECO:0000256" key="2">
    <source>
        <dbReference type="PIRNR" id="PIRNR002094"/>
    </source>
</evidence>
<organism evidence="5 6">
    <name type="scientific">Povalibacter uvarum</name>
    <dbReference type="NCBI Taxonomy" id="732238"/>
    <lineage>
        <taxon>Bacteria</taxon>
        <taxon>Pseudomonadati</taxon>
        <taxon>Pseudomonadota</taxon>
        <taxon>Gammaproteobacteria</taxon>
        <taxon>Steroidobacterales</taxon>
        <taxon>Steroidobacteraceae</taxon>
        <taxon>Povalibacter</taxon>
    </lineage>
</organism>
<feature type="region of interest" description="Disordered" evidence="4">
    <location>
        <begin position="173"/>
        <end position="194"/>
    </location>
</feature>
<dbReference type="Pfam" id="PF03938">
    <property type="entry name" value="OmpH"/>
    <property type="match status" value="1"/>
</dbReference>
<evidence type="ECO:0000256" key="3">
    <source>
        <dbReference type="SAM" id="Coils"/>
    </source>
</evidence>
<dbReference type="InterPro" id="IPR005632">
    <property type="entry name" value="Chaperone_Skp"/>
</dbReference>
<feature type="coiled-coil region" evidence="3">
    <location>
        <begin position="82"/>
        <end position="109"/>
    </location>
</feature>
<evidence type="ECO:0000313" key="5">
    <source>
        <dbReference type="EMBL" id="MBB6091742.1"/>
    </source>
</evidence>
<dbReference type="InterPro" id="IPR024930">
    <property type="entry name" value="Skp_dom_sf"/>
</dbReference>
<dbReference type="PANTHER" id="PTHR35089:SF1">
    <property type="entry name" value="CHAPERONE PROTEIN SKP"/>
    <property type="match status" value="1"/>
</dbReference>
<comment type="similarity">
    <text evidence="2">Belongs to the skp family.</text>
</comment>
<dbReference type="PANTHER" id="PTHR35089">
    <property type="entry name" value="CHAPERONE PROTEIN SKP"/>
    <property type="match status" value="1"/>
</dbReference>
<dbReference type="SMART" id="SM00935">
    <property type="entry name" value="OmpH"/>
    <property type="match status" value="1"/>
</dbReference>
<comment type="caution">
    <text evidence="5">The sequence shown here is derived from an EMBL/GenBank/DDBJ whole genome shotgun (WGS) entry which is preliminary data.</text>
</comment>
<dbReference type="Gene3D" id="3.30.910.20">
    <property type="entry name" value="Skp domain"/>
    <property type="match status" value="1"/>
</dbReference>
<proteinExistence type="inferred from homology"/>
<name>A0A841HHR6_9GAMM</name>
<keyword evidence="3" id="KW-0175">Coiled coil</keyword>
<evidence type="ECO:0000256" key="1">
    <source>
        <dbReference type="ARBA" id="ARBA00022729"/>
    </source>
</evidence>
<accession>A0A841HHR6</accession>
<dbReference type="Proteomes" id="UP000588068">
    <property type="component" value="Unassembled WGS sequence"/>
</dbReference>